<accession>A0A550C768</accession>
<keyword evidence="2" id="KW-1185">Reference proteome</keyword>
<gene>
    <name evidence="1" type="ORF">BD626DRAFT_632425</name>
</gene>
<dbReference type="EMBL" id="VDMD01000021">
    <property type="protein sequence ID" value="TRM60650.1"/>
    <property type="molecule type" value="Genomic_DNA"/>
</dbReference>
<evidence type="ECO:0000313" key="1">
    <source>
        <dbReference type="EMBL" id="TRM60650.1"/>
    </source>
</evidence>
<evidence type="ECO:0000313" key="2">
    <source>
        <dbReference type="Proteomes" id="UP000320762"/>
    </source>
</evidence>
<reference evidence="1 2" key="1">
    <citation type="journal article" date="2019" name="New Phytol.">
        <title>Comparative genomics reveals unique wood-decay strategies and fruiting body development in the Schizophyllaceae.</title>
        <authorList>
            <person name="Almasi E."/>
            <person name="Sahu N."/>
            <person name="Krizsan K."/>
            <person name="Balint B."/>
            <person name="Kovacs G.M."/>
            <person name="Kiss B."/>
            <person name="Cseklye J."/>
            <person name="Drula E."/>
            <person name="Henrissat B."/>
            <person name="Nagy I."/>
            <person name="Chovatia M."/>
            <person name="Adam C."/>
            <person name="LaButti K."/>
            <person name="Lipzen A."/>
            <person name="Riley R."/>
            <person name="Grigoriev I.V."/>
            <person name="Nagy L.G."/>
        </authorList>
    </citation>
    <scope>NUCLEOTIDE SEQUENCE [LARGE SCALE GENOMIC DNA]</scope>
    <source>
        <strain evidence="1 2">NL-1724</strain>
    </source>
</reference>
<organism evidence="1 2">
    <name type="scientific">Schizophyllum amplum</name>
    <dbReference type="NCBI Taxonomy" id="97359"/>
    <lineage>
        <taxon>Eukaryota</taxon>
        <taxon>Fungi</taxon>
        <taxon>Dikarya</taxon>
        <taxon>Basidiomycota</taxon>
        <taxon>Agaricomycotina</taxon>
        <taxon>Agaricomycetes</taxon>
        <taxon>Agaricomycetidae</taxon>
        <taxon>Agaricales</taxon>
        <taxon>Schizophyllaceae</taxon>
        <taxon>Schizophyllum</taxon>
    </lineage>
</organism>
<dbReference type="OrthoDB" id="3365698at2759"/>
<proteinExistence type="predicted"/>
<dbReference type="Proteomes" id="UP000320762">
    <property type="component" value="Unassembled WGS sequence"/>
</dbReference>
<name>A0A550C768_9AGAR</name>
<comment type="caution">
    <text evidence="1">The sequence shown here is derived from an EMBL/GenBank/DDBJ whole genome shotgun (WGS) entry which is preliminary data.</text>
</comment>
<sequence length="381" mass="41667">MSHIWANIRVHMEHSPRQWGDVVASYLERSQSRALSLVLDFTIDPNPFAESDVWPRLVWDSAAWSMLCAHATRWKSVYLDAIPRAAYVERLVSCPILSRLSVGLEDMADVPTQFFADAPALKTFAVSSEDTLSPFALPGAWKLTEFALRDKTAAVSGDLCGACAPALRSCSSTLVHLRVSVQVGGEWEGPPVLLEALQTMSLARGACRLMCRHLTVPNIQRLRLRGGWKSFRTEELDALQSLVQRSCGLVELRILDLYAIAASGTGILRCLAILPSVTSLLLDIHTHPNLNEQYSIVHGLTRSDVGQYSANDVGLLPNLTTLSIRFAYKFSASHGLEGAVLNMLRSRASGMLVAGVSLSPLEAFSSDLGDWPVSSSRLLPQ</sequence>
<evidence type="ECO:0008006" key="3">
    <source>
        <dbReference type="Google" id="ProtNLM"/>
    </source>
</evidence>
<dbReference type="AlphaFoldDB" id="A0A550C768"/>
<protein>
    <recommendedName>
        <fullName evidence="3">F-box domain-containing protein</fullName>
    </recommendedName>
</protein>
<dbReference type="SUPFAM" id="SSF52047">
    <property type="entry name" value="RNI-like"/>
    <property type="match status" value="1"/>
</dbReference>